<dbReference type="KEGG" id="svp:Pan189_27500"/>
<keyword evidence="2" id="KW-1185">Reference proteome</keyword>
<organism evidence="1 2">
    <name type="scientific">Stratiformator vulcanicus</name>
    <dbReference type="NCBI Taxonomy" id="2527980"/>
    <lineage>
        <taxon>Bacteria</taxon>
        <taxon>Pseudomonadati</taxon>
        <taxon>Planctomycetota</taxon>
        <taxon>Planctomycetia</taxon>
        <taxon>Planctomycetales</taxon>
        <taxon>Planctomycetaceae</taxon>
        <taxon>Stratiformator</taxon>
    </lineage>
</organism>
<sequence length="41" mass="4758">MSDQLFDGRRFRLLTLVDYFIRESLAIRVGQRLTGDDVVSV</sequence>
<dbReference type="AlphaFoldDB" id="A0A517R3D0"/>
<name>A0A517R3D0_9PLAN</name>
<dbReference type="EMBL" id="CP036268">
    <property type="protein sequence ID" value="QDT38357.1"/>
    <property type="molecule type" value="Genomic_DNA"/>
</dbReference>
<evidence type="ECO:0000313" key="1">
    <source>
        <dbReference type="EMBL" id="QDT38357.1"/>
    </source>
</evidence>
<reference evidence="1 2" key="1">
    <citation type="submission" date="2019-02" db="EMBL/GenBank/DDBJ databases">
        <title>Deep-cultivation of Planctomycetes and their phenomic and genomic characterization uncovers novel biology.</title>
        <authorList>
            <person name="Wiegand S."/>
            <person name="Jogler M."/>
            <person name="Boedeker C."/>
            <person name="Pinto D."/>
            <person name="Vollmers J."/>
            <person name="Rivas-Marin E."/>
            <person name="Kohn T."/>
            <person name="Peeters S.H."/>
            <person name="Heuer A."/>
            <person name="Rast P."/>
            <person name="Oberbeckmann S."/>
            <person name="Bunk B."/>
            <person name="Jeske O."/>
            <person name="Meyerdierks A."/>
            <person name="Storesund J.E."/>
            <person name="Kallscheuer N."/>
            <person name="Luecker S."/>
            <person name="Lage O.M."/>
            <person name="Pohl T."/>
            <person name="Merkel B.J."/>
            <person name="Hornburger P."/>
            <person name="Mueller R.-W."/>
            <person name="Bruemmer F."/>
            <person name="Labrenz M."/>
            <person name="Spormann A.M."/>
            <person name="Op den Camp H."/>
            <person name="Overmann J."/>
            <person name="Amann R."/>
            <person name="Jetten M.S.M."/>
            <person name="Mascher T."/>
            <person name="Medema M.H."/>
            <person name="Devos D.P."/>
            <person name="Kaster A.-K."/>
            <person name="Ovreas L."/>
            <person name="Rohde M."/>
            <person name="Galperin M.Y."/>
            <person name="Jogler C."/>
        </authorList>
    </citation>
    <scope>NUCLEOTIDE SEQUENCE [LARGE SCALE GENOMIC DNA]</scope>
    <source>
        <strain evidence="1 2">Pan189</strain>
    </source>
</reference>
<dbReference type="Proteomes" id="UP000317318">
    <property type="component" value="Chromosome"/>
</dbReference>
<evidence type="ECO:0000313" key="2">
    <source>
        <dbReference type="Proteomes" id="UP000317318"/>
    </source>
</evidence>
<dbReference type="RefSeq" id="WP_375154876.1">
    <property type="nucleotide sequence ID" value="NZ_CP036268.1"/>
</dbReference>
<gene>
    <name evidence="1" type="ORF">Pan189_27500</name>
</gene>
<proteinExistence type="predicted"/>
<protein>
    <submittedName>
        <fullName evidence="1">Uncharacterized protein</fullName>
    </submittedName>
</protein>
<accession>A0A517R3D0</accession>